<dbReference type="InterPro" id="IPR002645">
    <property type="entry name" value="STAS_dom"/>
</dbReference>
<evidence type="ECO:0000256" key="5">
    <source>
        <dbReference type="SAM" id="Phobius"/>
    </source>
</evidence>
<dbReference type="Pfam" id="PF01740">
    <property type="entry name" value="STAS"/>
    <property type="match status" value="1"/>
</dbReference>
<evidence type="ECO:0000313" key="8">
    <source>
        <dbReference type="Proteomes" id="UP000006545"/>
    </source>
</evidence>
<dbReference type="InterPro" id="IPR036513">
    <property type="entry name" value="STAS_dom_sf"/>
</dbReference>
<dbReference type="AlphaFoldDB" id="F4KK96"/>
<dbReference type="CDD" id="cd07042">
    <property type="entry name" value="STAS_SulP_like_sulfate_transporter"/>
    <property type="match status" value="1"/>
</dbReference>
<dbReference type="PROSITE" id="PS50801">
    <property type="entry name" value="STAS"/>
    <property type="match status" value="1"/>
</dbReference>
<dbReference type="RefSeq" id="WP_013760320.1">
    <property type="nucleotide sequence ID" value="NC_015501.1"/>
</dbReference>
<evidence type="ECO:0000256" key="2">
    <source>
        <dbReference type="ARBA" id="ARBA00022692"/>
    </source>
</evidence>
<organism evidence="7 8">
    <name type="scientific">Porphyromonas asaccharolytica (strain ATCC 25260 / DSM 20707 / BCRC 10618 / CCUG 7834 / JCM 6326 / LMG 13178 / VPI 4198 / B440)</name>
    <name type="common">Bacteroides asaccharolyticus</name>
    <dbReference type="NCBI Taxonomy" id="879243"/>
    <lineage>
        <taxon>Bacteria</taxon>
        <taxon>Pseudomonadati</taxon>
        <taxon>Bacteroidota</taxon>
        <taxon>Bacteroidia</taxon>
        <taxon>Bacteroidales</taxon>
        <taxon>Porphyromonadaceae</taxon>
        <taxon>Porphyromonas</taxon>
    </lineage>
</organism>
<evidence type="ECO:0000256" key="4">
    <source>
        <dbReference type="ARBA" id="ARBA00023136"/>
    </source>
</evidence>
<keyword evidence="2 5" id="KW-0812">Transmembrane</keyword>
<reference evidence="8" key="1">
    <citation type="submission" date="2011-04" db="EMBL/GenBank/DDBJ databases">
        <title>The complete genome of Porphyromonas asaccharolytica DSM 20707.</title>
        <authorList>
            <person name="Lucas S."/>
            <person name="Han J."/>
            <person name="Lapidus A."/>
            <person name="Bruce D."/>
            <person name="Goodwin L."/>
            <person name="Pitluck S."/>
            <person name="Peters L."/>
            <person name="Kyrpides N."/>
            <person name="Mavromatis K."/>
            <person name="Ivanova N."/>
            <person name="Ovchinnikova G."/>
            <person name="Pagani I."/>
            <person name="Lu M."/>
            <person name="Detter J.C."/>
            <person name="Tapia R."/>
            <person name="Han C."/>
            <person name="Land M."/>
            <person name="Hauser L."/>
            <person name="Markowitz V."/>
            <person name="Cheng J.-F."/>
            <person name="Hugenholtz P."/>
            <person name="Woyke T."/>
            <person name="Wu D."/>
            <person name="Gronow S."/>
            <person name="Wellnitz S."/>
            <person name="Brambilla E."/>
            <person name="Klenk H.-P."/>
            <person name="Eisen J.A."/>
        </authorList>
    </citation>
    <scope>NUCLEOTIDE SEQUENCE [LARGE SCALE GENOMIC DNA]</scope>
    <source>
        <strain evidence="8">ATCC 25260 / DSM 20707 / VPI 4198</strain>
    </source>
</reference>
<keyword evidence="4 5" id="KW-0472">Membrane</keyword>
<dbReference type="KEGG" id="pah:Poras_0878"/>
<dbReference type="SUPFAM" id="SSF52091">
    <property type="entry name" value="SpoIIaa-like"/>
    <property type="match status" value="1"/>
</dbReference>
<dbReference type="Gene3D" id="3.30.750.24">
    <property type="entry name" value="STAS domain"/>
    <property type="match status" value="1"/>
</dbReference>
<feature type="transmembrane region" description="Helical" evidence="5">
    <location>
        <begin position="98"/>
        <end position="118"/>
    </location>
</feature>
<feature type="transmembrane region" description="Helical" evidence="5">
    <location>
        <begin position="168"/>
        <end position="194"/>
    </location>
</feature>
<dbReference type="eggNOG" id="COG0659">
    <property type="taxonomic scope" value="Bacteria"/>
</dbReference>
<feature type="transmembrane region" description="Helical" evidence="5">
    <location>
        <begin position="291"/>
        <end position="313"/>
    </location>
</feature>
<evidence type="ECO:0000259" key="6">
    <source>
        <dbReference type="PROSITE" id="PS50801"/>
    </source>
</evidence>
<feature type="transmembrane region" description="Helical" evidence="5">
    <location>
        <begin position="124"/>
        <end position="147"/>
    </location>
</feature>
<dbReference type="STRING" id="879243.Poras_0878"/>
<keyword evidence="3 5" id="KW-1133">Transmembrane helix</keyword>
<dbReference type="PANTHER" id="PTHR11814">
    <property type="entry name" value="SULFATE TRANSPORTER"/>
    <property type="match status" value="1"/>
</dbReference>
<keyword evidence="8" id="KW-1185">Reference proteome</keyword>
<evidence type="ECO:0000313" key="7">
    <source>
        <dbReference type="EMBL" id="AEE12821.1"/>
    </source>
</evidence>
<feature type="transmembrane region" description="Helical" evidence="5">
    <location>
        <begin position="59"/>
        <end position="91"/>
    </location>
</feature>
<comment type="subcellular location">
    <subcellularLocation>
        <location evidence="1">Membrane</location>
        <topology evidence="1">Multi-pass membrane protein</topology>
    </subcellularLocation>
</comment>
<sequence length="564" mass="60499">MSIMKGLVPEFFLSLRGYSRQNFVKDLTAGIIVGVVALPLAIAFGIASGVSPTEGLLTAIIGGFLVSLLGGSKVQIGGPTGAFIVIVYGIIQQHGLDGLAIATIMAGLLLMLLGFLRLGGLVRFIPYPIIVGFTAGIAVTIFTTQIADLFGLQIESMPGDFIGKWQVLIANFATGSCIPFAFAVCTILIIWLLPKVNAKIPSTLVALVLLTLVSFGLQQLGYLRPENIGDNYTIERALPTFVMPTITVERIVTLFPSALTIMLLGAMESLLSASVADGVIGSKHNPDSELIGQGVANVVVPFFGGIPVTGAIARTMTNINSGGRTPMAGIIHAVVLLLIMLLLSPLTAHIPMAVLAGVLVVVSYNMSGWRSFVSIFKGPRGDTVILLVTFLLTVMTDLTVAIGVGMLLAIALLFRRILDVSSVEQIGVGEITDEPLAEEHLELPSGVEVYEVEGPFFFGIANKFEEVMVTVHDHPEVRIIRMRRVPFIDSTGLYNLQMVLERQRKRGVHVILSGVRPAVYTHLEQTGIIDQLGPENVLPTFAEAQERAWALYEQISATAAKYQK</sequence>
<proteinExistence type="predicted"/>
<accession>F4KK96</accession>
<gene>
    <name evidence="7" type="ordered locus">Poras_0878</name>
</gene>
<evidence type="ECO:0000256" key="3">
    <source>
        <dbReference type="ARBA" id="ARBA00022989"/>
    </source>
</evidence>
<feature type="transmembrane region" description="Helical" evidence="5">
    <location>
        <begin position="384"/>
        <end position="414"/>
    </location>
</feature>
<dbReference type="GO" id="GO:0055085">
    <property type="term" value="P:transmembrane transport"/>
    <property type="evidence" value="ECO:0007669"/>
    <property type="project" value="InterPro"/>
</dbReference>
<dbReference type="GO" id="GO:0016020">
    <property type="term" value="C:membrane"/>
    <property type="evidence" value="ECO:0007669"/>
    <property type="project" value="UniProtKB-SubCell"/>
</dbReference>
<dbReference type="InterPro" id="IPR011547">
    <property type="entry name" value="SLC26A/SulP_dom"/>
</dbReference>
<feature type="domain" description="STAS" evidence="6">
    <location>
        <begin position="437"/>
        <end position="548"/>
    </location>
</feature>
<dbReference type="Proteomes" id="UP000006545">
    <property type="component" value="Chromosome"/>
</dbReference>
<dbReference type="EMBL" id="CP002689">
    <property type="protein sequence ID" value="AEE12821.1"/>
    <property type="molecule type" value="Genomic_DNA"/>
</dbReference>
<feature type="transmembrane region" description="Helical" evidence="5">
    <location>
        <begin position="325"/>
        <end position="344"/>
    </location>
</feature>
<dbReference type="Pfam" id="PF00916">
    <property type="entry name" value="Sulfate_transp"/>
    <property type="match status" value="1"/>
</dbReference>
<dbReference type="HOGENOM" id="CLU_003182_13_1_10"/>
<protein>
    <submittedName>
        <fullName evidence="7">Sulfate transporter</fullName>
    </submittedName>
</protein>
<evidence type="ECO:0000256" key="1">
    <source>
        <dbReference type="ARBA" id="ARBA00004141"/>
    </source>
</evidence>
<name>F4KK96_PORAD</name>
<feature type="transmembrane region" description="Helical" evidence="5">
    <location>
        <begin position="251"/>
        <end position="271"/>
    </location>
</feature>
<dbReference type="InterPro" id="IPR001902">
    <property type="entry name" value="SLC26A/SulP_fam"/>
</dbReference>
<feature type="transmembrane region" description="Helical" evidence="5">
    <location>
        <begin position="27"/>
        <end position="47"/>
    </location>
</feature>
<feature type="transmembrane region" description="Helical" evidence="5">
    <location>
        <begin position="200"/>
        <end position="217"/>
    </location>
</feature>